<sequence length="332" mass="38701">MINILIQENYIKKKKYINMIENIKKSKHINVYNFNNKNDIKVLTEKHKLENIITVCHNNLDIKISYTNIISALKNVLKLMPNMKKKMDILKNICLNIPIILFSCGPSSDINLKKMKEIEDNYLILAVKYSRDILLKNNIFIDFTLQSHFTHKGYKLVNSNEENTISLLIISECWPSSIRTSLHSKSDIIFTPYNNVNWTHDKTFNNLITKKNINIITINDNKIKEKLIVFFKAHIMLEVSIPFSMYIGCKNIFTFGWDGPKNGKYNYASGKELNLPNRISAVNNRIVNNATIKEYGFIKTIDNEIFIKNNINVYKCNEISPIKLRFKDILNN</sequence>
<feature type="domain" description="6-hydroxymethylpterin diphosphokinase MptE-like" evidence="1">
    <location>
        <begin position="75"/>
        <end position="258"/>
    </location>
</feature>
<name>A0A6C0M1F3_9ZZZZ</name>
<accession>A0A6C0M1F3</accession>
<dbReference type="Pfam" id="PF01973">
    <property type="entry name" value="MptE-like"/>
    <property type="match status" value="1"/>
</dbReference>
<evidence type="ECO:0000259" key="1">
    <source>
        <dbReference type="Pfam" id="PF01973"/>
    </source>
</evidence>
<dbReference type="EMBL" id="MN740587">
    <property type="protein sequence ID" value="QHU35342.1"/>
    <property type="molecule type" value="Genomic_DNA"/>
</dbReference>
<protein>
    <recommendedName>
        <fullName evidence="1">6-hydroxymethylpterin diphosphokinase MptE-like domain-containing protein</fullName>
    </recommendedName>
</protein>
<dbReference type="InterPro" id="IPR002826">
    <property type="entry name" value="MptE-like"/>
</dbReference>
<proteinExistence type="predicted"/>
<organism evidence="2">
    <name type="scientific">viral metagenome</name>
    <dbReference type="NCBI Taxonomy" id="1070528"/>
    <lineage>
        <taxon>unclassified sequences</taxon>
        <taxon>metagenomes</taxon>
        <taxon>organismal metagenomes</taxon>
    </lineage>
</organism>
<dbReference type="AlphaFoldDB" id="A0A6C0M1F3"/>
<reference evidence="2" key="1">
    <citation type="journal article" date="2020" name="Nature">
        <title>Giant virus diversity and host interactions through global metagenomics.</title>
        <authorList>
            <person name="Schulz F."/>
            <person name="Roux S."/>
            <person name="Paez-Espino D."/>
            <person name="Jungbluth S."/>
            <person name="Walsh D.A."/>
            <person name="Denef V.J."/>
            <person name="McMahon K.D."/>
            <person name="Konstantinidis K.T."/>
            <person name="Eloe-Fadrosh E.A."/>
            <person name="Kyrpides N.C."/>
            <person name="Woyke T."/>
        </authorList>
    </citation>
    <scope>NUCLEOTIDE SEQUENCE</scope>
    <source>
        <strain evidence="2">GVMAG-S-1017745-26</strain>
    </source>
</reference>
<evidence type="ECO:0000313" key="2">
    <source>
        <dbReference type="EMBL" id="QHU35342.1"/>
    </source>
</evidence>